<dbReference type="InterPro" id="IPR019479">
    <property type="entry name" value="Peroxiredoxin_C"/>
</dbReference>
<dbReference type="FunFam" id="3.30.1020.10:FF:000001">
    <property type="entry name" value="1-Cys peroxiredoxin"/>
    <property type="match status" value="1"/>
</dbReference>
<dbReference type="Gene3D" id="3.40.30.10">
    <property type="entry name" value="Glutaredoxin"/>
    <property type="match status" value="1"/>
</dbReference>
<dbReference type="PROSITE" id="PS51352">
    <property type="entry name" value="THIOREDOXIN_2"/>
    <property type="match status" value="1"/>
</dbReference>
<proteinExistence type="inferred from homology"/>
<dbReference type="AlphaFoldDB" id="A0A1X7AIG6"/>
<protein>
    <recommendedName>
        <fullName evidence="3">Thioredoxin peroxidase</fullName>
    </recommendedName>
</protein>
<dbReference type="OrthoDB" id="9812811at2"/>
<dbReference type="GO" id="GO:0042744">
    <property type="term" value="P:hydrogen peroxide catabolic process"/>
    <property type="evidence" value="ECO:0007669"/>
    <property type="project" value="TreeGrafter"/>
</dbReference>
<evidence type="ECO:0000256" key="5">
    <source>
        <dbReference type="PIRSR" id="PIRSR000239-1"/>
    </source>
</evidence>
<feature type="signal peptide" evidence="6">
    <location>
        <begin position="1"/>
        <end position="19"/>
    </location>
</feature>
<dbReference type="InterPro" id="IPR036249">
    <property type="entry name" value="Thioredoxin-like_sf"/>
</dbReference>
<keyword evidence="8" id="KW-0575">Peroxidase</keyword>
<sequence>MKRFRGYLCALFTSFSLFAASSWALQIGDTAPDFTADTSQGVINFHEWGKGKYVLLFSHPLDFTPVCSTELAAVHNLKNQLDSMNTLAIGLSVDNVDRHTLWQKDILKLANSSGSELNYPLIGDHDLNVSKLYGMLGQDTQPGAERTAKDNKTARTVFLIGPNQQIKMMLVYPMTTGRNFDEILRVLKSIQLTDQHNVATPANWQDGDKVVVSPGMIDEDAKNKFGEIESILLPSADQGQKNYLRYTHQPEG</sequence>
<evidence type="ECO:0000313" key="9">
    <source>
        <dbReference type="Proteomes" id="UP000196573"/>
    </source>
</evidence>
<reference evidence="8 9" key="1">
    <citation type="submission" date="2017-03" db="EMBL/GenBank/DDBJ databases">
        <authorList>
            <person name="Afonso C.L."/>
            <person name="Miller P.J."/>
            <person name="Scott M.A."/>
            <person name="Spackman E."/>
            <person name="Goraichik I."/>
            <person name="Dimitrov K.M."/>
            <person name="Suarez D.L."/>
            <person name="Swayne D.E."/>
        </authorList>
    </citation>
    <scope>NUCLEOTIDE SEQUENCE [LARGE SCALE GENOMIC DNA]</scope>
    <source>
        <strain evidence="8">SB41UT1</strain>
    </source>
</reference>
<dbReference type="EMBL" id="FWPT01000003">
    <property type="protein sequence ID" value="SMA43648.1"/>
    <property type="molecule type" value="Genomic_DNA"/>
</dbReference>
<dbReference type="SUPFAM" id="SSF52833">
    <property type="entry name" value="Thioredoxin-like"/>
    <property type="match status" value="1"/>
</dbReference>
<organism evidence="8 9">
    <name type="scientific">Parendozoicomonas haliclonae</name>
    <dbReference type="NCBI Taxonomy" id="1960125"/>
    <lineage>
        <taxon>Bacteria</taxon>
        <taxon>Pseudomonadati</taxon>
        <taxon>Pseudomonadota</taxon>
        <taxon>Gammaproteobacteria</taxon>
        <taxon>Oceanospirillales</taxon>
        <taxon>Endozoicomonadaceae</taxon>
        <taxon>Parendozoicomonas</taxon>
    </lineage>
</organism>
<dbReference type="GO" id="GO:0005829">
    <property type="term" value="C:cytosol"/>
    <property type="evidence" value="ECO:0007669"/>
    <property type="project" value="TreeGrafter"/>
</dbReference>
<dbReference type="GO" id="GO:0045454">
    <property type="term" value="P:cell redox homeostasis"/>
    <property type="evidence" value="ECO:0007669"/>
    <property type="project" value="TreeGrafter"/>
</dbReference>
<keyword evidence="9" id="KW-1185">Reference proteome</keyword>
<evidence type="ECO:0000256" key="2">
    <source>
        <dbReference type="ARBA" id="ARBA00023002"/>
    </source>
</evidence>
<gene>
    <name evidence="8" type="primary">prxU</name>
    <name evidence="8" type="ORF">EHSB41UT_01640</name>
</gene>
<feature type="domain" description="Thioredoxin" evidence="7">
    <location>
        <begin position="25"/>
        <end position="192"/>
    </location>
</feature>
<evidence type="ECO:0000256" key="6">
    <source>
        <dbReference type="SAM" id="SignalP"/>
    </source>
</evidence>
<dbReference type="Pfam" id="PF00578">
    <property type="entry name" value="AhpC-TSA"/>
    <property type="match status" value="1"/>
</dbReference>
<feature type="chain" id="PRO_5012078218" description="Thioredoxin peroxidase" evidence="6">
    <location>
        <begin position="20"/>
        <end position="252"/>
    </location>
</feature>
<dbReference type="Gene3D" id="3.30.1020.10">
    <property type="entry name" value="Antioxidant, Horf6, Chain A, domain2"/>
    <property type="match status" value="1"/>
</dbReference>
<name>A0A1X7AIG6_9GAMM</name>
<dbReference type="InterPro" id="IPR013766">
    <property type="entry name" value="Thioredoxin_domain"/>
</dbReference>
<dbReference type="InterPro" id="IPR024706">
    <property type="entry name" value="Peroxiredoxin_AhpC-typ"/>
</dbReference>
<dbReference type="PANTHER" id="PTHR10681">
    <property type="entry name" value="THIOREDOXIN PEROXIDASE"/>
    <property type="match status" value="1"/>
</dbReference>
<dbReference type="InterPro" id="IPR000866">
    <property type="entry name" value="AhpC/TSA"/>
</dbReference>
<comment type="function">
    <text evidence="4">Thiol-specific peroxidase that catalyzes the reduction of hydrogen peroxide and organic hydroperoxides to water and alcohols, respectively. Plays a role in cell protection against oxidative stress by detoxifying peroxides.</text>
</comment>
<dbReference type="PIRSF" id="PIRSF000239">
    <property type="entry name" value="AHPC"/>
    <property type="match status" value="1"/>
</dbReference>
<evidence type="ECO:0000256" key="3">
    <source>
        <dbReference type="ARBA" id="ARBA00032824"/>
    </source>
</evidence>
<dbReference type="RefSeq" id="WP_087108694.1">
    <property type="nucleotide sequence ID" value="NZ_CBCSCN010000008.1"/>
</dbReference>
<dbReference type="Pfam" id="PF10417">
    <property type="entry name" value="1-cysPrx_C"/>
    <property type="match status" value="1"/>
</dbReference>
<dbReference type="InterPro" id="IPR050217">
    <property type="entry name" value="Peroxiredoxin"/>
</dbReference>
<dbReference type="GO" id="GO:0006979">
    <property type="term" value="P:response to oxidative stress"/>
    <property type="evidence" value="ECO:0007669"/>
    <property type="project" value="TreeGrafter"/>
</dbReference>
<comment type="similarity">
    <text evidence="1">Belongs to the peroxiredoxin family. AhpC/Prx1 subfamily.</text>
</comment>
<dbReference type="Proteomes" id="UP000196573">
    <property type="component" value="Unassembled WGS sequence"/>
</dbReference>
<evidence type="ECO:0000256" key="4">
    <source>
        <dbReference type="ARBA" id="ARBA00037420"/>
    </source>
</evidence>
<evidence type="ECO:0000259" key="7">
    <source>
        <dbReference type="PROSITE" id="PS51352"/>
    </source>
</evidence>
<feature type="active site" description="Cysteine sulfenic acid (-SOH) intermediate; for peroxidase activity" evidence="5">
    <location>
        <position position="67"/>
    </location>
</feature>
<dbReference type="GO" id="GO:0033554">
    <property type="term" value="P:cellular response to stress"/>
    <property type="evidence" value="ECO:0007669"/>
    <property type="project" value="TreeGrafter"/>
</dbReference>
<evidence type="ECO:0000313" key="8">
    <source>
        <dbReference type="EMBL" id="SMA43648.1"/>
    </source>
</evidence>
<dbReference type="PANTHER" id="PTHR10681:SF128">
    <property type="entry name" value="THIOREDOXIN-DEPENDENT PEROXIDE REDUCTASE, MITOCHONDRIAL"/>
    <property type="match status" value="1"/>
</dbReference>
<keyword evidence="6" id="KW-0732">Signal</keyword>
<evidence type="ECO:0000256" key="1">
    <source>
        <dbReference type="ARBA" id="ARBA00009796"/>
    </source>
</evidence>
<dbReference type="GO" id="GO:0008379">
    <property type="term" value="F:thioredoxin peroxidase activity"/>
    <property type="evidence" value="ECO:0007669"/>
    <property type="project" value="TreeGrafter"/>
</dbReference>
<keyword evidence="2 8" id="KW-0560">Oxidoreductase</keyword>
<accession>A0A1X7AIG6</accession>